<dbReference type="CDD" id="cd08286">
    <property type="entry name" value="FDH_like_ADH2"/>
    <property type="match status" value="1"/>
</dbReference>
<comment type="caution">
    <text evidence="8">The sequence shown here is derived from an EMBL/GenBank/DDBJ whole genome shotgun (WGS) entry which is preliminary data.</text>
</comment>
<dbReference type="EMBL" id="JACERG010000017">
    <property type="protein sequence ID" value="MBA5224722.1"/>
    <property type="molecule type" value="Genomic_DNA"/>
</dbReference>
<evidence type="ECO:0000256" key="1">
    <source>
        <dbReference type="ARBA" id="ARBA00001947"/>
    </source>
</evidence>
<dbReference type="InterPro" id="IPR002328">
    <property type="entry name" value="ADH_Zn_CS"/>
</dbReference>
<dbReference type="InterPro" id="IPR013149">
    <property type="entry name" value="ADH-like_C"/>
</dbReference>
<reference evidence="8 9" key="1">
    <citation type="submission" date="2020-07" db="EMBL/GenBank/DDBJ databases">
        <title>Differential regulation of undecylprodigiosin biosynthesis in the yeast-scavenging Streptomyces strain MBK6.</title>
        <authorList>
            <person name="Baral B."/>
            <person name="Siitonen V."/>
            <person name="Laughlin M."/>
            <person name="Yamada K."/>
            <person name="Ilomaeki M."/>
            <person name="Metsae-Ketelae M."/>
            <person name="Niemi J."/>
        </authorList>
    </citation>
    <scope>NUCLEOTIDE SEQUENCE [LARGE SCALE GENOMIC DNA]</scope>
    <source>
        <strain evidence="8 9">MBK6</strain>
    </source>
</reference>
<dbReference type="Pfam" id="PF00107">
    <property type="entry name" value="ADH_zinc_N"/>
    <property type="match status" value="1"/>
</dbReference>
<evidence type="ECO:0000256" key="6">
    <source>
        <dbReference type="RuleBase" id="RU361277"/>
    </source>
</evidence>
<dbReference type="Gene3D" id="3.40.50.720">
    <property type="entry name" value="NAD(P)-binding Rossmann-like Domain"/>
    <property type="match status" value="1"/>
</dbReference>
<dbReference type="SMART" id="SM00829">
    <property type="entry name" value="PKS_ER"/>
    <property type="match status" value="1"/>
</dbReference>
<dbReference type="SUPFAM" id="SSF50129">
    <property type="entry name" value="GroES-like"/>
    <property type="match status" value="1"/>
</dbReference>
<feature type="domain" description="Enoyl reductase (ER)" evidence="7">
    <location>
        <begin position="10"/>
        <end position="343"/>
    </location>
</feature>
<sequence>MKGYVFHGPGRSAWEDVPDPDVKEPTDAVVRVDAVTICGTDLHILKGDVPEVGPGTVLGHEAVGEVVEVGGDVRTVRPGDRVLVSCITACGRCRYCREGAYGQCLGGGGWILGHLIDGTQAEYVRVPYADLSVHPLPGTFPDQDAVLLADILPTAYEVGVLNGGVRPGDTVVVVGAGPVGLAAVATARLFSPERVIAVDVAAARLEAARGMGADAVADAREDPAQLVADLTGGLGADVVVEAVGLPETFEMCTRMVRAGGHVANVGVHGRPATLHLEDLWIKNLTLTTGLVDTYSTPTLLRMASAGRLPLADLVTHTFPLDRMEEAYDVFSRAAETGALKVVLGGPRREVVAVGADAEKAADGTGIVP</sequence>
<comment type="cofactor">
    <cofactor evidence="1 6">
        <name>Zn(2+)</name>
        <dbReference type="ChEBI" id="CHEBI:29105"/>
    </cofactor>
</comment>
<dbReference type="PANTHER" id="PTHR42813">
    <property type="entry name" value="ZINC-TYPE ALCOHOL DEHYDROGENASE-LIKE"/>
    <property type="match status" value="1"/>
</dbReference>
<comment type="similarity">
    <text evidence="2 6">Belongs to the zinc-containing alcohol dehydrogenase family.</text>
</comment>
<keyword evidence="4 6" id="KW-0862">Zinc</keyword>
<dbReference type="PROSITE" id="PS00059">
    <property type="entry name" value="ADH_ZINC"/>
    <property type="match status" value="1"/>
</dbReference>
<organism evidence="8 9">
    <name type="scientific">Streptomyces griseoaurantiacus</name>
    <dbReference type="NCBI Taxonomy" id="68213"/>
    <lineage>
        <taxon>Bacteria</taxon>
        <taxon>Bacillati</taxon>
        <taxon>Actinomycetota</taxon>
        <taxon>Actinomycetes</taxon>
        <taxon>Kitasatosporales</taxon>
        <taxon>Streptomycetaceae</taxon>
        <taxon>Streptomyces</taxon>
        <taxon>Streptomyces aurantiacus group</taxon>
    </lineage>
</organism>
<dbReference type="AlphaFoldDB" id="A0A7W2HWY3"/>
<dbReference type="Gene3D" id="3.90.180.10">
    <property type="entry name" value="Medium-chain alcohol dehydrogenases, catalytic domain"/>
    <property type="match status" value="1"/>
</dbReference>
<dbReference type="SUPFAM" id="SSF51735">
    <property type="entry name" value="NAD(P)-binding Rossmann-fold domains"/>
    <property type="match status" value="1"/>
</dbReference>
<dbReference type="RefSeq" id="WP_191854178.1">
    <property type="nucleotide sequence ID" value="NZ_CP108324.1"/>
</dbReference>
<accession>A0A7W2HWY3</accession>
<dbReference type="InterPro" id="IPR020843">
    <property type="entry name" value="ER"/>
</dbReference>
<dbReference type="Proteomes" id="UP000587608">
    <property type="component" value="Unassembled WGS sequence"/>
</dbReference>
<keyword evidence="5" id="KW-0560">Oxidoreductase</keyword>
<dbReference type="PANTHER" id="PTHR42813:SF4">
    <property type="entry name" value="NADP-DEPENDENT ISOPROPANOL DEHYDROGENASE"/>
    <property type="match status" value="1"/>
</dbReference>
<evidence type="ECO:0000256" key="2">
    <source>
        <dbReference type="ARBA" id="ARBA00008072"/>
    </source>
</evidence>
<keyword evidence="3 6" id="KW-0479">Metal-binding</keyword>
<evidence type="ECO:0000256" key="3">
    <source>
        <dbReference type="ARBA" id="ARBA00022723"/>
    </source>
</evidence>
<dbReference type="GO" id="GO:0016491">
    <property type="term" value="F:oxidoreductase activity"/>
    <property type="evidence" value="ECO:0007669"/>
    <property type="project" value="UniProtKB-KW"/>
</dbReference>
<evidence type="ECO:0000259" key="7">
    <source>
        <dbReference type="SMART" id="SM00829"/>
    </source>
</evidence>
<evidence type="ECO:0000256" key="5">
    <source>
        <dbReference type="ARBA" id="ARBA00023002"/>
    </source>
</evidence>
<evidence type="ECO:0000256" key="4">
    <source>
        <dbReference type="ARBA" id="ARBA00022833"/>
    </source>
</evidence>
<evidence type="ECO:0000313" key="8">
    <source>
        <dbReference type="EMBL" id="MBA5224722.1"/>
    </source>
</evidence>
<dbReference type="InterPro" id="IPR036291">
    <property type="entry name" value="NAD(P)-bd_dom_sf"/>
</dbReference>
<dbReference type="Pfam" id="PF08240">
    <property type="entry name" value="ADH_N"/>
    <property type="match status" value="1"/>
</dbReference>
<evidence type="ECO:0000313" key="9">
    <source>
        <dbReference type="Proteomes" id="UP000587608"/>
    </source>
</evidence>
<gene>
    <name evidence="8" type="ORF">H1X69_25450</name>
</gene>
<dbReference type="GO" id="GO:0008270">
    <property type="term" value="F:zinc ion binding"/>
    <property type="evidence" value="ECO:0007669"/>
    <property type="project" value="InterPro"/>
</dbReference>
<dbReference type="InterPro" id="IPR011032">
    <property type="entry name" value="GroES-like_sf"/>
</dbReference>
<name>A0A7W2HWY3_9ACTN</name>
<proteinExistence type="inferred from homology"/>
<dbReference type="InterPro" id="IPR013154">
    <property type="entry name" value="ADH-like_N"/>
</dbReference>
<protein>
    <submittedName>
        <fullName evidence="8">Zinc-dependent alcohol dehydrogenase family protein</fullName>
    </submittedName>
</protein>